<proteinExistence type="predicted"/>
<accession>C0K072</accession>
<name>C0K072_9BACT</name>
<dbReference type="AlphaFoldDB" id="C0K072"/>
<dbReference type="AntiFam" id="ANF00072">
    <property type="entry name" value="Shadow ORF (opposite TypA)"/>
</dbReference>
<evidence type="ECO:0000313" key="1">
    <source>
        <dbReference type="EMBL" id="ACM91102.1"/>
    </source>
</evidence>
<protein>
    <submittedName>
        <fullName evidence="1">Uncharacterized protein</fullName>
    </submittedName>
</protein>
<sequence>MQRHSIGTQILMHLVDDLLEVGTRAVHLVDEGDARYAVFVGLVPHRLRLRLHATHGAEYRHHAVDDTQRAFHLDSEVDVTGSIDKVDLIAVPMCGDGCRSDGDAALLLLFHEVHSGLAVVGLAHLTVHAREEQDTFRNRSLSSIDMRSDTDVSQF</sequence>
<reference evidence="1" key="1">
    <citation type="journal article" date="2009" name="Biochem. Biophys. Res. Commun.">
        <title>Isolation and biochemical characterization of two lipases from a metagenomic library of China Holstein cow rumen.</title>
        <authorList>
            <person name="Liu K."/>
            <person name="Wang J."/>
            <person name="Bu D."/>
            <person name="Zhao S."/>
            <person name="McSweeney C."/>
            <person name="Yu P."/>
            <person name="Li D."/>
        </authorList>
    </citation>
    <scope>NUCLEOTIDE SEQUENCE</scope>
</reference>
<dbReference type="EMBL" id="FJ529693">
    <property type="protein sequence ID" value="ACM91102.1"/>
    <property type="molecule type" value="Genomic_DNA"/>
</dbReference>
<organism evidence="1">
    <name type="scientific">uncultured bacterium Rlip1</name>
    <dbReference type="NCBI Taxonomy" id="581114"/>
    <lineage>
        <taxon>Bacteria</taxon>
        <taxon>environmental samples</taxon>
    </lineage>
</organism>